<sequence length="113" mass="12803">LGSSLQELYRIHRIPYPGRFIRTEEEVVAIREQQQEDDFNVQKRDQALGLTPEAQREGAKIRSENRQEARNINRRSTQFEGNDPTAAATRTQGQNTGRNAMGVSVPGQRELAP</sequence>
<feature type="non-terminal residue" evidence="2">
    <location>
        <position position="1"/>
    </location>
</feature>
<name>A0A0F8Y6R6_9ZZZZ</name>
<feature type="region of interest" description="Disordered" evidence="1">
    <location>
        <begin position="53"/>
        <end position="113"/>
    </location>
</feature>
<organism evidence="2">
    <name type="scientific">marine sediment metagenome</name>
    <dbReference type="NCBI Taxonomy" id="412755"/>
    <lineage>
        <taxon>unclassified sequences</taxon>
        <taxon>metagenomes</taxon>
        <taxon>ecological metagenomes</taxon>
    </lineage>
</organism>
<proteinExistence type="predicted"/>
<dbReference type="AlphaFoldDB" id="A0A0F8Y6R6"/>
<feature type="compositionally biased region" description="Basic and acidic residues" evidence="1">
    <location>
        <begin position="54"/>
        <end position="71"/>
    </location>
</feature>
<evidence type="ECO:0000313" key="2">
    <source>
        <dbReference type="EMBL" id="KKK77147.1"/>
    </source>
</evidence>
<dbReference type="EMBL" id="LAZR01055095">
    <property type="protein sequence ID" value="KKK77147.1"/>
    <property type="molecule type" value="Genomic_DNA"/>
</dbReference>
<reference evidence="2" key="1">
    <citation type="journal article" date="2015" name="Nature">
        <title>Complex archaea that bridge the gap between prokaryotes and eukaryotes.</title>
        <authorList>
            <person name="Spang A."/>
            <person name="Saw J.H."/>
            <person name="Jorgensen S.L."/>
            <person name="Zaremba-Niedzwiedzka K."/>
            <person name="Martijn J."/>
            <person name="Lind A.E."/>
            <person name="van Eijk R."/>
            <person name="Schleper C."/>
            <person name="Guy L."/>
            <person name="Ettema T.J."/>
        </authorList>
    </citation>
    <scope>NUCLEOTIDE SEQUENCE</scope>
</reference>
<protein>
    <submittedName>
        <fullName evidence="2">Uncharacterized protein</fullName>
    </submittedName>
</protein>
<feature type="compositionally biased region" description="Polar residues" evidence="1">
    <location>
        <begin position="88"/>
        <end position="98"/>
    </location>
</feature>
<gene>
    <name evidence="2" type="ORF">LCGC14_2856550</name>
</gene>
<comment type="caution">
    <text evidence="2">The sequence shown here is derived from an EMBL/GenBank/DDBJ whole genome shotgun (WGS) entry which is preliminary data.</text>
</comment>
<accession>A0A0F8Y6R6</accession>
<evidence type="ECO:0000256" key="1">
    <source>
        <dbReference type="SAM" id="MobiDB-lite"/>
    </source>
</evidence>